<evidence type="ECO:0008006" key="3">
    <source>
        <dbReference type="Google" id="ProtNLM"/>
    </source>
</evidence>
<organism evidence="1 2">
    <name type="scientific">Pseudomonas floridensis</name>
    <dbReference type="NCBI Taxonomy" id="1958950"/>
    <lineage>
        <taxon>Bacteria</taxon>
        <taxon>Pseudomonadati</taxon>
        <taxon>Pseudomonadota</taxon>
        <taxon>Gammaproteobacteria</taxon>
        <taxon>Pseudomonadales</taxon>
        <taxon>Pseudomonadaceae</taxon>
        <taxon>Pseudomonas</taxon>
    </lineage>
</organism>
<evidence type="ECO:0000313" key="2">
    <source>
        <dbReference type="Proteomes" id="UP000192815"/>
    </source>
</evidence>
<sequence>MNVSGIANKLIGAGGDAAQGIQNGKTRIDSSVSMVKNSGSTKSIDATREGIASGDATSAKLDKYADSENAMLRETSAQAGFEGQKEALSNQIVGSKIKNALVNF</sequence>
<dbReference type="Proteomes" id="UP000192815">
    <property type="component" value="Unassembled WGS sequence"/>
</dbReference>
<dbReference type="STRING" id="1958950.BZK31_12165"/>
<gene>
    <name evidence="1" type="ORF">BZK31_12165</name>
</gene>
<reference evidence="2" key="1">
    <citation type="submission" date="2017-02" db="EMBL/GenBank/DDBJ databases">
        <title>Pseudomonas floridae sp. nov., a novel pathogenic bacterial species isolated from tomato.</title>
        <authorList>
            <person name="Timilsina S."/>
            <person name="Vallad G.E."/>
            <person name="Jones J.B."/>
        </authorList>
    </citation>
    <scope>NUCLEOTIDE SEQUENCE [LARGE SCALE GENOMIC DNA]</scope>
    <source>
        <strain evidence="2">GEV388</strain>
    </source>
</reference>
<dbReference type="EMBL" id="MUIO01000040">
    <property type="protein sequence ID" value="ORC59109.1"/>
    <property type="molecule type" value="Genomic_DNA"/>
</dbReference>
<evidence type="ECO:0000313" key="1">
    <source>
        <dbReference type="EMBL" id="ORC59109.1"/>
    </source>
</evidence>
<dbReference type="RefSeq" id="WP_083182989.1">
    <property type="nucleotide sequence ID" value="NZ_CBCRZR010000001.1"/>
</dbReference>
<protein>
    <recommendedName>
        <fullName evidence="3">HrpA</fullName>
    </recommendedName>
</protein>
<keyword evidence="2" id="KW-1185">Reference proteome</keyword>
<comment type="caution">
    <text evidence="1">The sequence shown here is derived from an EMBL/GenBank/DDBJ whole genome shotgun (WGS) entry which is preliminary data.</text>
</comment>
<name>A0A1X0N664_9PSED</name>
<accession>A0A1X0N664</accession>
<dbReference type="AlphaFoldDB" id="A0A1X0N664"/>
<dbReference type="OrthoDB" id="6994967at2"/>
<proteinExistence type="predicted"/>